<feature type="domain" description="Beta-lactamase hydrolase-like protein phosphatase-like" evidence="1">
    <location>
        <begin position="2"/>
        <end position="110"/>
    </location>
</feature>
<dbReference type="SUPFAM" id="SSF52799">
    <property type="entry name" value="(Phosphotyrosine protein) phosphatases II"/>
    <property type="match status" value="1"/>
</dbReference>
<dbReference type="RefSeq" id="WP_338271554.1">
    <property type="nucleotide sequence ID" value="NZ_AP027266.1"/>
</dbReference>
<dbReference type="InterPro" id="IPR029021">
    <property type="entry name" value="Prot-tyrosine_phosphatase-like"/>
</dbReference>
<dbReference type="Pfam" id="PF04273">
    <property type="entry name" value="BLH_phosphatase"/>
    <property type="match status" value="1"/>
</dbReference>
<gene>
    <name evidence="2" type="ORF">MACH21_19170</name>
</gene>
<dbReference type="CDD" id="cd14503">
    <property type="entry name" value="PTP-bact"/>
    <property type="match status" value="1"/>
</dbReference>
<dbReference type="NCBIfam" id="TIGR01244">
    <property type="entry name" value="TIGR01244 family sulfur transferase"/>
    <property type="match status" value="1"/>
</dbReference>
<evidence type="ECO:0000313" key="3">
    <source>
        <dbReference type="Proteomes" id="UP001337723"/>
    </source>
</evidence>
<reference evidence="2 3" key="1">
    <citation type="submission" date="2023-01" db="EMBL/GenBank/DDBJ databases">
        <title>Complete genome sequence of Roseicyclus marinus strain Dej080120_10.</title>
        <authorList>
            <person name="Ueki S."/>
            <person name="Maruyama F."/>
        </authorList>
    </citation>
    <scope>NUCLEOTIDE SEQUENCE [LARGE SCALE GENOMIC DNA]</scope>
    <source>
        <strain evidence="2 3">Dej080120_10</strain>
    </source>
</reference>
<dbReference type="Gene3D" id="3.90.190.10">
    <property type="entry name" value="Protein tyrosine phosphatase superfamily"/>
    <property type="match status" value="1"/>
</dbReference>
<proteinExistence type="predicted"/>
<dbReference type="AlphaFoldDB" id="A0AA48KL34"/>
<dbReference type="GO" id="GO:0016787">
    <property type="term" value="F:hydrolase activity"/>
    <property type="evidence" value="ECO:0007669"/>
    <property type="project" value="InterPro"/>
</dbReference>
<organism evidence="2 3">
    <name type="scientific">Roseicyclus marinus</name>
    <dbReference type="NCBI Taxonomy" id="2161673"/>
    <lineage>
        <taxon>Bacteria</taxon>
        <taxon>Pseudomonadati</taxon>
        <taxon>Pseudomonadota</taxon>
        <taxon>Alphaproteobacteria</taxon>
        <taxon>Rhodobacterales</taxon>
        <taxon>Roseobacteraceae</taxon>
        <taxon>Roseicyclus</taxon>
    </lineage>
</organism>
<dbReference type="EMBL" id="AP027266">
    <property type="protein sequence ID" value="BDW85740.1"/>
    <property type="molecule type" value="Genomic_DNA"/>
</dbReference>
<evidence type="ECO:0000313" key="2">
    <source>
        <dbReference type="EMBL" id="BDW85740.1"/>
    </source>
</evidence>
<dbReference type="Proteomes" id="UP001337723">
    <property type="component" value="Chromosome"/>
</dbReference>
<sequence length="143" mass="15056">MDLRQITDSYTVAPQLEPGDMAVLAAQGVTTVICNRPDAENPAPLQAAAMQAAAEAAGLAFVFNPVVGGQLTMDNVEEQRDAIDAAEGPVVAYCASGNRSTIVWALGMAGDLPTTEIIARGEKWGYQLEWLRPQIDALAAQNG</sequence>
<accession>A0AA48KL34</accession>
<protein>
    <submittedName>
        <fullName evidence="2">TIGR01244 family protein</fullName>
    </submittedName>
</protein>
<dbReference type="InterPro" id="IPR005939">
    <property type="entry name" value="BLH_phosphatase-like"/>
</dbReference>
<keyword evidence="3" id="KW-1185">Reference proteome</keyword>
<evidence type="ECO:0000259" key="1">
    <source>
        <dbReference type="Pfam" id="PF04273"/>
    </source>
</evidence>
<dbReference type="KEGG" id="rmai:MACH21_19170"/>
<name>A0AA48KL34_9RHOB</name>